<protein>
    <submittedName>
        <fullName evidence="1">Serine/threonine protein kinase</fullName>
    </submittedName>
</protein>
<keyword evidence="2" id="KW-1185">Reference proteome</keyword>
<dbReference type="GO" id="GO:0004674">
    <property type="term" value="F:protein serine/threonine kinase activity"/>
    <property type="evidence" value="ECO:0007669"/>
    <property type="project" value="UniProtKB-KW"/>
</dbReference>
<name>A0ABR9CLR9_9HYPH</name>
<keyword evidence="1" id="KW-0418">Kinase</keyword>
<comment type="caution">
    <text evidence="1">The sequence shown here is derived from an EMBL/GenBank/DDBJ whole genome shotgun (WGS) entry which is preliminary data.</text>
</comment>
<accession>A0ABR9CLR9</accession>
<gene>
    <name evidence="1" type="ORF">IG616_09565</name>
</gene>
<sequence>MPEHGTWINDKAAPKELTRLEIQTECVNNAVQVRVRAYTKCIPRDCKWGWTDGQAWPGGGIRVVLVGFFGSKQFDLRAVGDRMDAYVTNALHDPTQQETVKSYVLRRE</sequence>
<organism evidence="1 2">
    <name type="scientific">Roseibium litorale</name>
    <dbReference type="NCBI Taxonomy" id="2803841"/>
    <lineage>
        <taxon>Bacteria</taxon>
        <taxon>Pseudomonadati</taxon>
        <taxon>Pseudomonadota</taxon>
        <taxon>Alphaproteobacteria</taxon>
        <taxon>Hyphomicrobiales</taxon>
        <taxon>Stappiaceae</taxon>
        <taxon>Roseibium</taxon>
    </lineage>
</organism>
<reference evidence="2" key="1">
    <citation type="submission" date="2020-09" db="EMBL/GenBank/DDBJ databases">
        <title>The genome sequence of strain Labrenzia suaedae 4C16A.</title>
        <authorList>
            <person name="Liu Y."/>
        </authorList>
    </citation>
    <scope>NUCLEOTIDE SEQUENCE [LARGE SCALE GENOMIC DNA]</scope>
    <source>
        <strain evidence="2">4C16A</strain>
    </source>
</reference>
<keyword evidence="1" id="KW-0808">Transferase</keyword>
<dbReference type="EMBL" id="JACYXI010000005">
    <property type="protein sequence ID" value="MBD8891797.1"/>
    <property type="molecule type" value="Genomic_DNA"/>
</dbReference>
<proteinExistence type="predicted"/>
<keyword evidence="1" id="KW-0723">Serine/threonine-protein kinase</keyword>
<evidence type="ECO:0000313" key="1">
    <source>
        <dbReference type="EMBL" id="MBD8891797.1"/>
    </source>
</evidence>
<evidence type="ECO:0000313" key="2">
    <source>
        <dbReference type="Proteomes" id="UP000632063"/>
    </source>
</evidence>
<dbReference type="Proteomes" id="UP000632063">
    <property type="component" value="Unassembled WGS sequence"/>
</dbReference>
<reference evidence="1 2" key="2">
    <citation type="journal article" date="2021" name="Int. J. Syst. Evol. Microbiol.">
        <title>Roseibium litorale sp. nov., isolated from a tidal flat sediment and proposal for the reclassification of Labrenzia polysiphoniae as Roseibium polysiphoniae comb. nov.</title>
        <authorList>
            <person name="Liu Y."/>
            <person name="Pei T."/>
            <person name="Du J."/>
            <person name="Chao M."/>
            <person name="Deng M.R."/>
            <person name="Zhu H."/>
        </authorList>
    </citation>
    <scope>NUCLEOTIDE SEQUENCE [LARGE SCALE GENOMIC DNA]</scope>
    <source>
        <strain evidence="1 2">4C16A</strain>
    </source>
</reference>